<dbReference type="EMBL" id="JAHFYH010000088">
    <property type="protein sequence ID" value="KAH0214043.1"/>
    <property type="molecule type" value="Genomic_DNA"/>
</dbReference>
<comment type="caution">
    <text evidence="1">The sequence shown here is derived from an EMBL/GenBank/DDBJ whole genome shotgun (WGS) entry which is preliminary data.</text>
</comment>
<reference evidence="1" key="1">
    <citation type="journal article" date="2021" name="J Fungi (Basel)">
        <title>Virulence traits and population genomics of the black yeast Aureobasidium melanogenum.</title>
        <authorList>
            <person name="Cernosa A."/>
            <person name="Sun X."/>
            <person name="Gostincar C."/>
            <person name="Fang C."/>
            <person name="Gunde-Cimerman N."/>
            <person name="Song Z."/>
        </authorList>
    </citation>
    <scope>NUCLEOTIDE SEQUENCE</scope>
    <source>
        <strain evidence="1">EXF-8016</strain>
    </source>
</reference>
<accession>A0A9P8G9Q0</accession>
<dbReference type="Proteomes" id="UP000767238">
    <property type="component" value="Unassembled WGS sequence"/>
</dbReference>
<gene>
    <name evidence="1" type="ORF">KCV03_g8589</name>
</gene>
<dbReference type="OrthoDB" id="10574830at2759"/>
<dbReference type="AlphaFoldDB" id="A0A9P8G9Q0"/>
<sequence length="137" mass="15787">MTTCKDLKAPAEVILWKKCNMKRYTRLLTLPADQQQSYRNKLRELTSDIRNSGLQPRDLQLHPPSLTRIPICHLSLDTLEIPVDVSDFVTSKMIEINIRNGVTDNFLPVLRRAGNLKMLYIDDDVRVKGCDPVQFLH</sequence>
<evidence type="ECO:0000313" key="2">
    <source>
        <dbReference type="Proteomes" id="UP000767238"/>
    </source>
</evidence>
<protein>
    <submittedName>
        <fullName evidence="1">Uncharacterized protein</fullName>
    </submittedName>
</protein>
<name>A0A9P8G9Q0_AURME</name>
<proteinExistence type="predicted"/>
<organism evidence="1 2">
    <name type="scientific">Aureobasidium melanogenum</name>
    <name type="common">Aureobasidium pullulans var. melanogenum</name>
    <dbReference type="NCBI Taxonomy" id="46634"/>
    <lineage>
        <taxon>Eukaryota</taxon>
        <taxon>Fungi</taxon>
        <taxon>Dikarya</taxon>
        <taxon>Ascomycota</taxon>
        <taxon>Pezizomycotina</taxon>
        <taxon>Dothideomycetes</taxon>
        <taxon>Dothideomycetidae</taxon>
        <taxon>Dothideales</taxon>
        <taxon>Saccotheciaceae</taxon>
        <taxon>Aureobasidium</taxon>
    </lineage>
</organism>
<reference evidence="1" key="2">
    <citation type="submission" date="2021-08" db="EMBL/GenBank/DDBJ databases">
        <authorList>
            <person name="Gostincar C."/>
            <person name="Sun X."/>
            <person name="Song Z."/>
            <person name="Gunde-Cimerman N."/>
        </authorList>
    </citation>
    <scope>NUCLEOTIDE SEQUENCE</scope>
    <source>
        <strain evidence="1">EXF-8016</strain>
    </source>
</reference>
<feature type="non-terminal residue" evidence="1">
    <location>
        <position position="137"/>
    </location>
</feature>
<evidence type="ECO:0000313" key="1">
    <source>
        <dbReference type="EMBL" id="KAH0214043.1"/>
    </source>
</evidence>